<feature type="region of interest" description="Disordered" evidence="2">
    <location>
        <begin position="207"/>
        <end position="247"/>
    </location>
</feature>
<dbReference type="PANTHER" id="PTHR31669:SF283">
    <property type="entry name" value="PROTEIN FAR1-RELATED SEQUENCE"/>
    <property type="match status" value="1"/>
</dbReference>
<evidence type="ECO:0000256" key="2">
    <source>
        <dbReference type="SAM" id="MobiDB-lite"/>
    </source>
</evidence>
<evidence type="ECO:0000313" key="3">
    <source>
        <dbReference type="EMBL" id="RYR79634.1"/>
    </source>
</evidence>
<organism evidence="3 4">
    <name type="scientific">Arachis hypogaea</name>
    <name type="common">Peanut</name>
    <dbReference type="NCBI Taxonomy" id="3818"/>
    <lineage>
        <taxon>Eukaryota</taxon>
        <taxon>Viridiplantae</taxon>
        <taxon>Streptophyta</taxon>
        <taxon>Embryophyta</taxon>
        <taxon>Tracheophyta</taxon>
        <taxon>Spermatophyta</taxon>
        <taxon>Magnoliopsida</taxon>
        <taxon>eudicotyledons</taxon>
        <taxon>Gunneridae</taxon>
        <taxon>Pentapetalae</taxon>
        <taxon>rosids</taxon>
        <taxon>fabids</taxon>
        <taxon>Fabales</taxon>
        <taxon>Fabaceae</taxon>
        <taxon>Papilionoideae</taxon>
        <taxon>50 kb inversion clade</taxon>
        <taxon>dalbergioids sensu lato</taxon>
        <taxon>Dalbergieae</taxon>
        <taxon>Pterocarpus clade</taxon>
        <taxon>Arachis</taxon>
    </lineage>
</organism>
<evidence type="ECO:0000256" key="1">
    <source>
        <dbReference type="RuleBase" id="RU367018"/>
    </source>
</evidence>
<dbReference type="GO" id="GO:0005634">
    <property type="term" value="C:nucleus"/>
    <property type="evidence" value="ECO:0007669"/>
    <property type="project" value="UniProtKB-SubCell"/>
</dbReference>
<accession>A0A445EW41</accession>
<comment type="similarity">
    <text evidence="1">Belongs to the FHY3/FAR1 family.</text>
</comment>
<protein>
    <recommendedName>
        <fullName evidence="1">Protein FAR1-RELATED SEQUENCE</fullName>
    </recommendedName>
</protein>
<reference evidence="3 4" key="1">
    <citation type="submission" date="2019-01" db="EMBL/GenBank/DDBJ databases">
        <title>Sequencing of cultivated peanut Arachis hypogaea provides insights into genome evolution and oil improvement.</title>
        <authorList>
            <person name="Chen X."/>
        </authorList>
    </citation>
    <scope>NUCLEOTIDE SEQUENCE [LARGE SCALE GENOMIC DNA]</scope>
    <source>
        <strain evidence="4">cv. Fuhuasheng</strain>
        <tissue evidence="3">Leaves</tissue>
    </source>
</reference>
<evidence type="ECO:0000313" key="4">
    <source>
        <dbReference type="Proteomes" id="UP000289738"/>
    </source>
</evidence>
<dbReference type="Proteomes" id="UP000289738">
    <property type="component" value="Chromosome A01"/>
</dbReference>
<keyword evidence="1" id="KW-0863">Zinc-finger</keyword>
<sequence length="260" mass="30774">MAIRVLALLHGREGTNRHSYRPMASIQRAIEVCMPTTIHRWCIWHIMKKIPNKLNGYKRHDEINQDMNHVIWNSYTKDEFDRNYNDFITKYGLEGNKWLSDFHIMISCATKLAIETQFQHVYTHEKFREVQAKFRDKVNCITRSMHSTLGFTTYEVVEQVSYSTFNKFVVTYDAISREVMAEMQEYQERSKGKTLLSHEEATLSDVNDLQSPPCVKTRGRPKNRLGSNLEKDLKFHEEKEKDSSKRVEPFRRQIIDSVKF</sequence>
<dbReference type="EMBL" id="SDMP01000001">
    <property type="protein sequence ID" value="RYR79634.1"/>
    <property type="molecule type" value="Genomic_DNA"/>
</dbReference>
<gene>
    <name evidence="3" type="ORF">Ahy_A01g004443</name>
</gene>
<dbReference type="InterPro" id="IPR031052">
    <property type="entry name" value="FHY3/FAR1"/>
</dbReference>
<keyword evidence="1" id="KW-0862">Zinc</keyword>
<dbReference type="GO" id="GO:0008270">
    <property type="term" value="F:zinc ion binding"/>
    <property type="evidence" value="ECO:0007669"/>
    <property type="project" value="UniProtKB-UniRule"/>
</dbReference>
<comment type="caution">
    <text evidence="3">The sequence shown here is derived from an EMBL/GenBank/DDBJ whole genome shotgun (WGS) entry which is preliminary data.</text>
</comment>
<keyword evidence="1" id="KW-0539">Nucleus</keyword>
<dbReference type="PANTHER" id="PTHR31669">
    <property type="entry name" value="PROTEIN FAR1-RELATED SEQUENCE 10-RELATED"/>
    <property type="match status" value="1"/>
</dbReference>
<dbReference type="GO" id="GO:0006355">
    <property type="term" value="P:regulation of DNA-templated transcription"/>
    <property type="evidence" value="ECO:0007669"/>
    <property type="project" value="UniProtKB-UniRule"/>
</dbReference>
<proteinExistence type="inferred from homology"/>
<feature type="compositionally biased region" description="Basic and acidic residues" evidence="2">
    <location>
        <begin position="229"/>
        <end position="247"/>
    </location>
</feature>
<comment type="subcellular location">
    <subcellularLocation>
        <location evidence="1">Nucleus</location>
    </subcellularLocation>
</comment>
<keyword evidence="1" id="KW-0479">Metal-binding</keyword>
<dbReference type="AlphaFoldDB" id="A0A445EW41"/>
<comment type="function">
    <text evidence="1">Putative transcription activator involved in regulating light control of development.</text>
</comment>
<name>A0A445EW41_ARAHY</name>
<keyword evidence="4" id="KW-1185">Reference proteome</keyword>